<dbReference type="KEGG" id="bspl:114862830"/>
<evidence type="ECO:0000256" key="5">
    <source>
        <dbReference type="SAM" id="MobiDB-lite"/>
    </source>
</evidence>
<feature type="compositionally biased region" description="Basic and acidic residues" evidence="5">
    <location>
        <begin position="85"/>
        <end position="99"/>
    </location>
</feature>
<organism evidence="6 7">
    <name type="scientific">Betta splendens</name>
    <name type="common">Siamese fighting fish</name>
    <dbReference type="NCBI Taxonomy" id="158456"/>
    <lineage>
        <taxon>Eukaryota</taxon>
        <taxon>Metazoa</taxon>
        <taxon>Chordata</taxon>
        <taxon>Craniata</taxon>
        <taxon>Vertebrata</taxon>
        <taxon>Euteleostomi</taxon>
        <taxon>Actinopterygii</taxon>
        <taxon>Neopterygii</taxon>
        <taxon>Teleostei</taxon>
        <taxon>Neoteleostei</taxon>
        <taxon>Acanthomorphata</taxon>
        <taxon>Anabantaria</taxon>
        <taxon>Anabantiformes</taxon>
        <taxon>Anabantoidei</taxon>
        <taxon>Osphronemidae</taxon>
        <taxon>Betta</taxon>
    </lineage>
</organism>
<dbReference type="Pfam" id="PF11326">
    <property type="entry name" value="PANTS-like"/>
    <property type="match status" value="1"/>
</dbReference>
<dbReference type="OrthoDB" id="5946508at2759"/>
<dbReference type="InterPro" id="IPR021475">
    <property type="entry name" value="Pants/Emi1-like"/>
</dbReference>
<dbReference type="InParanoid" id="A0A6P7NI80"/>
<comment type="similarity">
    <text evidence="1">Belongs to the UPF0545 family.</text>
</comment>
<feature type="compositionally biased region" description="Basic and acidic residues" evidence="5">
    <location>
        <begin position="109"/>
        <end position="118"/>
    </location>
</feature>
<dbReference type="CTD" id="101172821"/>
<sequence>MLLSYCQILGVLVFYCERSKTRKWLCRRAQPPRVCDNYWSEFKHCKSLSNRFHHYYTYGTTPSCQQWKEDYYNCREWEKHKGTEAKEELQKSERNRVAEQSKFTPVWKLRQDPPRDWHLPLNQDKPQDS</sequence>
<dbReference type="Proteomes" id="UP000515150">
    <property type="component" value="Chromosome 9"/>
</dbReference>
<dbReference type="RefSeq" id="XP_029019372.1">
    <property type="nucleotide sequence ID" value="XM_029163539.3"/>
</dbReference>
<evidence type="ECO:0000313" key="7">
    <source>
        <dbReference type="RefSeq" id="XP_029019372.1"/>
    </source>
</evidence>
<evidence type="ECO:0000256" key="3">
    <source>
        <dbReference type="ARBA" id="ARBA00044072"/>
    </source>
</evidence>
<reference evidence="7" key="1">
    <citation type="submission" date="2025-08" db="UniProtKB">
        <authorList>
            <consortium name="RefSeq"/>
        </authorList>
    </citation>
    <scope>IDENTIFICATION</scope>
</reference>
<accession>A0A6P7NI80</accession>
<keyword evidence="6" id="KW-1185">Reference proteome</keyword>
<evidence type="ECO:0000256" key="1">
    <source>
        <dbReference type="ARBA" id="ARBA00006412"/>
    </source>
</evidence>
<proteinExistence type="inferred from homology"/>
<gene>
    <name evidence="7" type="primary">c9h22orf39</name>
</gene>
<dbReference type="PANTHER" id="PTHR28052:SF1">
    <property type="entry name" value="UPF0545 PROTEIN C22ORF39"/>
    <property type="match status" value="1"/>
</dbReference>
<name>A0A6P7NI80_BETSP</name>
<dbReference type="GO" id="GO:0043083">
    <property type="term" value="C:synaptic cleft"/>
    <property type="evidence" value="ECO:0007669"/>
    <property type="project" value="UniProtKB-SubCell"/>
</dbReference>
<comment type="subcellular location">
    <subcellularLocation>
        <location evidence="2">Synaptic cleft</location>
    </subcellularLocation>
</comment>
<evidence type="ECO:0000256" key="4">
    <source>
        <dbReference type="ARBA" id="ARBA00044235"/>
    </source>
</evidence>
<protein>
    <recommendedName>
        <fullName evidence="3">Synaptic plasticity regulator PANTS</fullName>
    </recommendedName>
    <alternativeName>
        <fullName evidence="4">Plasticity-associated neural transcript short</fullName>
    </alternativeName>
</protein>
<dbReference type="AlphaFoldDB" id="A0A6P7NI80"/>
<feature type="region of interest" description="Disordered" evidence="5">
    <location>
        <begin position="85"/>
        <end position="129"/>
    </location>
</feature>
<evidence type="ECO:0000256" key="2">
    <source>
        <dbReference type="ARBA" id="ARBA00043942"/>
    </source>
</evidence>
<evidence type="ECO:0000313" key="6">
    <source>
        <dbReference type="Proteomes" id="UP000515150"/>
    </source>
</evidence>
<dbReference type="PANTHER" id="PTHR28052">
    <property type="entry name" value="UPF0545 PROTEIN C22ORF39"/>
    <property type="match status" value="1"/>
</dbReference>
<dbReference type="FunCoup" id="A0A6P7NI80">
    <property type="interactions" value="286"/>
</dbReference>
<dbReference type="GeneID" id="114862830"/>